<evidence type="ECO:0000313" key="2">
    <source>
        <dbReference type="Proteomes" id="UP000564644"/>
    </source>
</evidence>
<reference evidence="1 2" key="1">
    <citation type="submission" date="2020-08" db="EMBL/GenBank/DDBJ databases">
        <title>Cohnella phylogeny.</title>
        <authorList>
            <person name="Dunlap C."/>
        </authorList>
    </citation>
    <scope>NUCLEOTIDE SEQUENCE [LARGE SCALE GENOMIC DNA]</scope>
    <source>
        <strain evidence="1 2">CBP 2801</strain>
    </source>
</reference>
<dbReference type="RefSeq" id="WP_185131637.1">
    <property type="nucleotide sequence ID" value="NZ_JACJVO010000031.1"/>
</dbReference>
<protein>
    <submittedName>
        <fullName evidence="1">Uncharacterized protein</fullName>
    </submittedName>
</protein>
<sequence>MSESSIRPVPTARQLEFQEWEFGLFIVRMPAVRVRGPVLEVTDSDGTPELRELTVHYAGESFYADRS</sequence>
<dbReference type="Proteomes" id="UP000564644">
    <property type="component" value="Unassembled WGS sequence"/>
</dbReference>
<evidence type="ECO:0000313" key="1">
    <source>
        <dbReference type="EMBL" id="MBB6733991.1"/>
    </source>
</evidence>
<organism evidence="1 2">
    <name type="scientific">Cohnella zeiphila</name>
    <dbReference type="NCBI Taxonomy" id="2761120"/>
    <lineage>
        <taxon>Bacteria</taxon>
        <taxon>Bacillati</taxon>
        <taxon>Bacillota</taxon>
        <taxon>Bacilli</taxon>
        <taxon>Bacillales</taxon>
        <taxon>Paenibacillaceae</taxon>
        <taxon>Cohnella</taxon>
    </lineage>
</organism>
<comment type="caution">
    <text evidence="1">The sequence shown here is derived from an EMBL/GenBank/DDBJ whole genome shotgun (WGS) entry which is preliminary data.</text>
</comment>
<gene>
    <name evidence="1" type="ORF">H7C18_24005</name>
</gene>
<dbReference type="EMBL" id="JACJVO010000031">
    <property type="protein sequence ID" value="MBB6733991.1"/>
    <property type="molecule type" value="Genomic_DNA"/>
</dbReference>
<accession>A0A7X0SQ88</accession>
<keyword evidence="2" id="KW-1185">Reference proteome</keyword>
<name>A0A7X0SQ88_9BACL</name>
<proteinExistence type="predicted"/>
<dbReference type="AlphaFoldDB" id="A0A7X0SQ88"/>